<dbReference type="InParanoid" id="K1Y2N4"/>
<dbReference type="EMBL" id="JH921431">
    <property type="protein sequence ID" value="EKD19429.1"/>
    <property type="molecule type" value="Genomic_DNA"/>
</dbReference>
<dbReference type="PANTHER" id="PTHR21310:SF55">
    <property type="entry name" value="AMINOGLYCOSIDE PHOSPHOTRANSFERASE DOMAIN-CONTAINING PROTEIN"/>
    <property type="match status" value="1"/>
</dbReference>
<feature type="domain" description="Aminoglycoside phosphotransferase" evidence="1">
    <location>
        <begin position="4"/>
        <end position="152"/>
    </location>
</feature>
<dbReference type="AlphaFoldDB" id="K1Y2N4"/>
<dbReference type="SUPFAM" id="SSF56112">
    <property type="entry name" value="Protein kinase-like (PK-like)"/>
    <property type="match status" value="1"/>
</dbReference>
<evidence type="ECO:0000259" key="1">
    <source>
        <dbReference type="Pfam" id="PF01636"/>
    </source>
</evidence>
<gene>
    <name evidence="2" type="ORF">MBM_02666</name>
</gene>
<proteinExistence type="predicted"/>
<dbReference type="eggNOG" id="ENOG502R9UI">
    <property type="taxonomic scope" value="Eukaryota"/>
</dbReference>
<organism evidence="2 3">
    <name type="scientific">Marssonina brunnea f. sp. multigermtubi (strain MB_m1)</name>
    <name type="common">Marssonina leaf spot fungus</name>
    <dbReference type="NCBI Taxonomy" id="1072389"/>
    <lineage>
        <taxon>Eukaryota</taxon>
        <taxon>Fungi</taxon>
        <taxon>Dikarya</taxon>
        <taxon>Ascomycota</taxon>
        <taxon>Pezizomycotina</taxon>
        <taxon>Leotiomycetes</taxon>
        <taxon>Helotiales</taxon>
        <taxon>Drepanopezizaceae</taxon>
        <taxon>Drepanopeziza</taxon>
    </lineage>
</organism>
<dbReference type="InterPro" id="IPR011009">
    <property type="entry name" value="Kinase-like_dom_sf"/>
</dbReference>
<sequence length="164" mass="18448">MGFIAAHTSIPVLKVYCAFERNRCQFSLMERIQGDILTNGWHKRSEASKQKILAQLKGMVDEMRPIPRPEGQGVSNVAVRPLFNGRLPGGSFHGPFDTIRDFHKHLRERYGGEIENALDANKLLEIHNQYAGPLVFTHGDLSTMNIMTRGDDIVKRLATTFGSQ</sequence>
<dbReference type="OMA" id="CYTYGPI"/>
<dbReference type="Pfam" id="PF01636">
    <property type="entry name" value="APH"/>
    <property type="match status" value="1"/>
</dbReference>
<accession>K1Y2N4</accession>
<dbReference type="HOGENOM" id="CLU_021768_3_3_1"/>
<dbReference type="Proteomes" id="UP000006753">
    <property type="component" value="Unassembled WGS sequence"/>
</dbReference>
<evidence type="ECO:0000313" key="3">
    <source>
        <dbReference type="Proteomes" id="UP000006753"/>
    </source>
</evidence>
<dbReference type="KEGG" id="mbe:MBM_02666"/>
<keyword evidence="3" id="KW-1185">Reference proteome</keyword>
<protein>
    <recommendedName>
        <fullName evidence="1">Aminoglycoside phosphotransferase domain-containing protein</fullName>
    </recommendedName>
</protein>
<dbReference type="InterPro" id="IPR002575">
    <property type="entry name" value="Aminoglycoside_PTrfase"/>
</dbReference>
<dbReference type="STRING" id="1072389.K1Y2N4"/>
<dbReference type="InterPro" id="IPR051678">
    <property type="entry name" value="AGP_Transferase"/>
</dbReference>
<evidence type="ECO:0000313" key="2">
    <source>
        <dbReference type="EMBL" id="EKD19429.1"/>
    </source>
</evidence>
<dbReference type="PANTHER" id="PTHR21310">
    <property type="entry name" value="AMINOGLYCOSIDE PHOSPHOTRANSFERASE-RELATED-RELATED"/>
    <property type="match status" value="1"/>
</dbReference>
<dbReference type="OrthoDB" id="2906425at2759"/>
<name>K1Y2N4_MARBU</name>
<reference evidence="2 3" key="1">
    <citation type="journal article" date="2012" name="BMC Genomics">
        <title>Sequencing the genome of Marssonina brunnea reveals fungus-poplar co-evolution.</title>
        <authorList>
            <person name="Zhu S."/>
            <person name="Cao Y.-Z."/>
            <person name="Jiang C."/>
            <person name="Tan B.-Y."/>
            <person name="Wang Z."/>
            <person name="Feng S."/>
            <person name="Zhang L."/>
            <person name="Su X.-H."/>
            <person name="Brejova B."/>
            <person name="Vinar T."/>
            <person name="Xu M."/>
            <person name="Wang M.-X."/>
            <person name="Zhang S.-G."/>
            <person name="Huang M.-R."/>
            <person name="Wu R."/>
            <person name="Zhou Y."/>
        </authorList>
    </citation>
    <scope>NUCLEOTIDE SEQUENCE [LARGE SCALE GENOMIC DNA]</scope>
    <source>
        <strain evidence="2 3">MB_m1</strain>
    </source>
</reference>